<name>A0A0A8UVV3_LEGHA</name>
<dbReference type="RefSeq" id="WP_045106446.1">
    <property type="nucleotide sequence ID" value="NZ_LN681225.1"/>
</dbReference>
<dbReference type="GO" id="GO:0009245">
    <property type="term" value="P:lipid A biosynthetic process"/>
    <property type="evidence" value="ECO:0007669"/>
    <property type="project" value="InterPro"/>
</dbReference>
<keyword evidence="1" id="KW-1133">Transmembrane helix</keyword>
<dbReference type="PIRSF" id="PIRSF028440">
    <property type="entry name" value="UCP_LAB_N"/>
    <property type="match status" value="1"/>
</dbReference>
<feature type="transmembrane region" description="Helical" evidence="1">
    <location>
        <begin position="64"/>
        <end position="82"/>
    </location>
</feature>
<organism evidence="3 4">
    <name type="scientific">Legionella hackeliae</name>
    <dbReference type="NCBI Taxonomy" id="449"/>
    <lineage>
        <taxon>Bacteria</taxon>
        <taxon>Pseudomonadati</taxon>
        <taxon>Pseudomonadota</taxon>
        <taxon>Gammaproteobacteria</taxon>
        <taxon>Legionellales</taxon>
        <taxon>Legionellaceae</taxon>
        <taxon>Legionella</taxon>
    </lineage>
</organism>
<dbReference type="EMBL" id="LN681225">
    <property type="protein sequence ID" value="CEK11207.1"/>
    <property type="molecule type" value="Genomic_DNA"/>
</dbReference>
<dbReference type="Pfam" id="PF07578">
    <property type="entry name" value="LAB_N"/>
    <property type="match status" value="1"/>
</dbReference>
<dbReference type="STRING" id="449.LHA_2185"/>
<dbReference type="AlphaFoldDB" id="A0A0A8UVV3"/>
<accession>A0A0A8UVV3</accession>
<evidence type="ECO:0000256" key="1">
    <source>
        <dbReference type="SAM" id="Phobius"/>
    </source>
</evidence>
<feature type="domain" description="Lipid A biosynthesis N-terminal" evidence="2">
    <location>
        <begin position="10"/>
        <end position="81"/>
    </location>
</feature>
<dbReference type="InterPro" id="IPR014546">
    <property type="entry name" value="UCP028440_lipidA_biosyn"/>
</dbReference>
<keyword evidence="1" id="KW-0472">Membrane</keyword>
<dbReference type="GO" id="GO:0008915">
    <property type="term" value="F:lipid-A-disaccharide synthase activity"/>
    <property type="evidence" value="ECO:0007669"/>
    <property type="project" value="InterPro"/>
</dbReference>
<feature type="transmembrane region" description="Helical" evidence="1">
    <location>
        <begin position="6"/>
        <end position="24"/>
    </location>
</feature>
<proteinExistence type="predicted"/>
<evidence type="ECO:0000313" key="4">
    <source>
        <dbReference type="Proteomes" id="UP000032803"/>
    </source>
</evidence>
<feature type="transmembrane region" description="Helical" evidence="1">
    <location>
        <begin position="36"/>
        <end position="58"/>
    </location>
</feature>
<dbReference type="HOGENOM" id="CLU_161206_1_1_6"/>
<reference evidence="4" key="1">
    <citation type="submission" date="2014-09" db="EMBL/GenBank/DDBJ databases">
        <authorList>
            <person name="Gomez-Valero L."/>
        </authorList>
    </citation>
    <scope>NUCLEOTIDE SEQUENCE [LARGE SCALE GENOMIC DNA]</scope>
    <source>
        <strain evidence="4">ATCC35250</strain>
    </source>
</reference>
<dbReference type="InterPro" id="IPR011499">
    <property type="entry name" value="Lipid_A_biosynth_N"/>
</dbReference>
<protein>
    <submittedName>
        <fullName evidence="3">Lipid A biosynthesis domain protein</fullName>
    </submittedName>
</protein>
<evidence type="ECO:0000313" key="3">
    <source>
        <dbReference type="EMBL" id="CEK11207.1"/>
    </source>
</evidence>
<sequence>MNTEYLWLALGLIGQGIFSARFIVQWLVSEKEKKSIIPVAFWYLSLLGGLTLLVYSIYKQDPVFILGQSTGVFIYARNLYLIQRERTSRLAKLTRTSEKGLS</sequence>
<dbReference type="PATRIC" id="fig|449.7.peg.274"/>
<dbReference type="SMART" id="SM01259">
    <property type="entry name" value="LAB_N"/>
    <property type="match status" value="1"/>
</dbReference>
<dbReference type="KEGG" id="lha:LHA_2185"/>
<dbReference type="Proteomes" id="UP000032803">
    <property type="component" value="Chromosome I"/>
</dbReference>
<dbReference type="OrthoDB" id="9793186at2"/>
<dbReference type="GO" id="GO:0016020">
    <property type="term" value="C:membrane"/>
    <property type="evidence" value="ECO:0007669"/>
    <property type="project" value="GOC"/>
</dbReference>
<keyword evidence="1" id="KW-0812">Transmembrane</keyword>
<evidence type="ECO:0000259" key="2">
    <source>
        <dbReference type="SMART" id="SM01259"/>
    </source>
</evidence>
<keyword evidence="4" id="KW-1185">Reference proteome</keyword>
<gene>
    <name evidence="3" type="ORF">LHA_2185</name>
</gene>